<comment type="subcellular location">
    <subcellularLocation>
        <location evidence="1">Membrane</location>
        <topology evidence="1">Multi-pass membrane protein</topology>
    </subcellularLocation>
</comment>
<keyword evidence="3" id="KW-0813">Transport</keyword>
<evidence type="ECO:0000256" key="7">
    <source>
        <dbReference type="ARBA" id="ARBA00023136"/>
    </source>
</evidence>
<feature type="transmembrane region" description="Helical" evidence="8">
    <location>
        <begin position="121"/>
        <end position="139"/>
    </location>
</feature>
<evidence type="ECO:0000256" key="2">
    <source>
        <dbReference type="ARBA" id="ARBA00007998"/>
    </source>
</evidence>
<dbReference type="NCBIfam" id="TIGR00912">
    <property type="entry name" value="2A0309"/>
    <property type="match status" value="1"/>
</dbReference>
<dbReference type="Pfam" id="PF03845">
    <property type="entry name" value="Spore_permease"/>
    <property type="match status" value="1"/>
</dbReference>
<comment type="similarity">
    <text evidence="2">Belongs to the amino acid-polyamine-organocation (APC) superfamily. Spore germination protein (SGP) (TC 2.A.3.9) family.</text>
</comment>
<keyword evidence="4" id="KW-0309">Germination</keyword>
<reference evidence="9 10" key="1">
    <citation type="submission" date="2021-03" db="EMBL/GenBank/DDBJ databases">
        <title>Genomic Encyclopedia of Type Strains, Phase IV (KMG-IV): sequencing the most valuable type-strain genomes for metagenomic binning, comparative biology and taxonomic classification.</title>
        <authorList>
            <person name="Goeker M."/>
        </authorList>
    </citation>
    <scope>NUCLEOTIDE SEQUENCE [LARGE SCALE GENOMIC DNA]</scope>
    <source>
        <strain evidence="9 10">DSM 24950</strain>
    </source>
</reference>
<dbReference type="PANTHER" id="PTHR34975">
    <property type="entry name" value="SPORE GERMINATION PROTEIN A2"/>
    <property type="match status" value="1"/>
</dbReference>
<dbReference type="EMBL" id="JAGGKV010000001">
    <property type="protein sequence ID" value="MBP1961510.1"/>
    <property type="molecule type" value="Genomic_DNA"/>
</dbReference>
<feature type="transmembrane region" description="Helical" evidence="8">
    <location>
        <begin position="45"/>
        <end position="64"/>
    </location>
</feature>
<feature type="transmembrane region" description="Helical" evidence="8">
    <location>
        <begin position="12"/>
        <end position="33"/>
    </location>
</feature>
<evidence type="ECO:0000256" key="3">
    <source>
        <dbReference type="ARBA" id="ARBA00022448"/>
    </source>
</evidence>
<dbReference type="RefSeq" id="WP_167063459.1">
    <property type="nucleotide sequence ID" value="NZ_JAAOZR010000031.1"/>
</dbReference>
<keyword evidence="5 8" id="KW-0812">Transmembrane</keyword>
<protein>
    <submittedName>
        <fullName evidence="9">Spore germination protein</fullName>
    </submittedName>
</protein>
<evidence type="ECO:0000256" key="6">
    <source>
        <dbReference type="ARBA" id="ARBA00022989"/>
    </source>
</evidence>
<gene>
    <name evidence="9" type="ORF">J2Z65_000704</name>
</gene>
<feature type="transmembrane region" description="Helical" evidence="8">
    <location>
        <begin position="276"/>
        <end position="304"/>
    </location>
</feature>
<feature type="transmembrane region" description="Helical" evidence="8">
    <location>
        <begin position="76"/>
        <end position="101"/>
    </location>
</feature>
<evidence type="ECO:0000256" key="8">
    <source>
        <dbReference type="SAM" id="Phobius"/>
    </source>
</evidence>
<organism evidence="9 10">
    <name type="scientific">Paenibacillus aceris</name>
    <dbReference type="NCBI Taxonomy" id="869555"/>
    <lineage>
        <taxon>Bacteria</taxon>
        <taxon>Bacillati</taxon>
        <taxon>Bacillota</taxon>
        <taxon>Bacilli</taxon>
        <taxon>Bacillales</taxon>
        <taxon>Paenibacillaceae</taxon>
        <taxon>Paenibacillus</taxon>
    </lineage>
</organism>
<keyword evidence="10" id="KW-1185">Reference proteome</keyword>
<feature type="transmembrane region" description="Helical" evidence="8">
    <location>
        <begin position="311"/>
        <end position="328"/>
    </location>
</feature>
<dbReference type="InterPro" id="IPR004761">
    <property type="entry name" value="Spore_GerAB"/>
</dbReference>
<feature type="transmembrane region" description="Helical" evidence="8">
    <location>
        <begin position="151"/>
        <end position="171"/>
    </location>
</feature>
<evidence type="ECO:0000256" key="5">
    <source>
        <dbReference type="ARBA" id="ARBA00022692"/>
    </source>
</evidence>
<comment type="caution">
    <text evidence="9">The sequence shown here is derived from an EMBL/GenBank/DDBJ whole genome shotgun (WGS) entry which is preliminary data.</text>
</comment>
<dbReference type="Proteomes" id="UP001519344">
    <property type="component" value="Unassembled WGS sequence"/>
</dbReference>
<dbReference type="Gene3D" id="1.20.1740.10">
    <property type="entry name" value="Amino acid/polyamine transporter I"/>
    <property type="match status" value="1"/>
</dbReference>
<feature type="transmembrane region" description="Helical" evidence="8">
    <location>
        <begin position="340"/>
        <end position="359"/>
    </location>
</feature>
<dbReference type="PANTHER" id="PTHR34975:SF2">
    <property type="entry name" value="SPORE GERMINATION PROTEIN A2"/>
    <property type="match status" value="1"/>
</dbReference>
<keyword evidence="7 8" id="KW-0472">Membrane</keyword>
<evidence type="ECO:0000256" key="1">
    <source>
        <dbReference type="ARBA" id="ARBA00004141"/>
    </source>
</evidence>
<feature type="transmembrane region" description="Helical" evidence="8">
    <location>
        <begin position="191"/>
        <end position="209"/>
    </location>
</feature>
<accession>A0ABS4HSB2</accession>
<feature type="transmembrane region" description="Helical" evidence="8">
    <location>
        <begin position="221"/>
        <end position="244"/>
    </location>
</feature>
<proteinExistence type="inferred from homology"/>
<evidence type="ECO:0000313" key="10">
    <source>
        <dbReference type="Proteomes" id="UP001519344"/>
    </source>
</evidence>
<name>A0ABS4HSB2_9BACL</name>
<keyword evidence="6 8" id="KW-1133">Transmembrane helix</keyword>
<sequence>MKSFEYGDKEISNLDMTITVSSMIIGVGILMLPRELAKEVQGSDGWMSMLAAGILAIGVAWLLAKIATHFSTQGYYAYAAAAVTKPIAFIAVFSLSLYFLSFCAYEIRAIANIAKQYLFETTPVEVIAFSFLMVNVYAVSGSRVGLIRLNILFIPIVLIITAAVLLFSLGMVDIKDFKPFFTTDWKSLASAMKTTAFSLLGFEVVLFYITMMNRPKEAPKAVMIGVLIPVIIYTCIYLVCVGVFSQMALPEITYPAVELAKEMTIPGEFFERFESIFFTIWIMAVFTTTVMAYDCTIYALSFLFTKPKHKTWVFVLSPVIYLMCMYPKNLSDFDKMSSFISYFGIVVSIMMPIVIHIVAKLRGVKSDVS</sequence>
<evidence type="ECO:0000256" key="4">
    <source>
        <dbReference type="ARBA" id="ARBA00022544"/>
    </source>
</evidence>
<evidence type="ECO:0000313" key="9">
    <source>
        <dbReference type="EMBL" id="MBP1961510.1"/>
    </source>
</evidence>